<reference evidence="1 2" key="1">
    <citation type="journal article" date="2021" name="Elife">
        <title>Chloroplast acquisition without the gene transfer in kleptoplastic sea slugs, Plakobranchus ocellatus.</title>
        <authorList>
            <person name="Maeda T."/>
            <person name="Takahashi S."/>
            <person name="Yoshida T."/>
            <person name="Shimamura S."/>
            <person name="Takaki Y."/>
            <person name="Nagai Y."/>
            <person name="Toyoda A."/>
            <person name="Suzuki Y."/>
            <person name="Arimoto A."/>
            <person name="Ishii H."/>
            <person name="Satoh N."/>
            <person name="Nishiyama T."/>
            <person name="Hasebe M."/>
            <person name="Maruyama T."/>
            <person name="Minagawa J."/>
            <person name="Obokata J."/>
            <person name="Shigenobu S."/>
        </authorList>
    </citation>
    <scope>NUCLEOTIDE SEQUENCE [LARGE SCALE GENOMIC DNA]</scope>
</reference>
<organism evidence="1 2">
    <name type="scientific">Plakobranchus ocellatus</name>
    <dbReference type="NCBI Taxonomy" id="259542"/>
    <lineage>
        <taxon>Eukaryota</taxon>
        <taxon>Metazoa</taxon>
        <taxon>Spiralia</taxon>
        <taxon>Lophotrochozoa</taxon>
        <taxon>Mollusca</taxon>
        <taxon>Gastropoda</taxon>
        <taxon>Heterobranchia</taxon>
        <taxon>Euthyneura</taxon>
        <taxon>Panpulmonata</taxon>
        <taxon>Sacoglossa</taxon>
        <taxon>Placobranchoidea</taxon>
        <taxon>Plakobranchidae</taxon>
        <taxon>Plakobranchus</taxon>
    </lineage>
</organism>
<dbReference type="Proteomes" id="UP000735302">
    <property type="component" value="Unassembled WGS sequence"/>
</dbReference>
<gene>
    <name evidence="1" type="ORF">PoB_005697800</name>
</gene>
<dbReference type="EMBL" id="BLXT01006238">
    <property type="protein sequence ID" value="GFO30473.1"/>
    <property type="molecule type" value="Genomic_DNA"/>
</dbReference>
<evidence type="ECO:0000313" key="1">
    <source>
        <dbReference type="EMBL" id="GFO30473.1"/>
    </source>
</evidence>
<accession>A0AAV4CEV7</accession>
<sequence>MFPLVRGWKKAFKAYDQRLRQKIKGYASIEVKYAVPKLPKAMGSEEDQDSLSRVERFTILSHGLHWENGILRLRTAEPQNCTMSIYLERTSYPIPHPLINKARLELHATRTRT</sequence>
<protein>
    <submittedName>
        <fullName evidence="1">Uncharacterized protein</fullName>
    </submittedName>
</protein>
<proteinExistence type="predicted"/>
<evidence type="ECO:0000313" key="2">
    <source>
        <dbReference type="Proteomes" id="UP000735302"/>
    </source>
</evidence>
<comment type="caution">
    <text evidence="1">The sequence shown here is derived from an EMBL/GenBank/DDBJ whole genome shotgun (WGS) entry which is preliminary data.</text>
</comment>
<dbReference type="AlphaFoldDB" id="A0AAV4CEV7"/>
<name>A0AAV4CEV7_9GAST</name>
<keyword evidence="2" id="KW-1185">Reference proteome</keyword>